<reference evidence="1" key="2">
    <citation type="submission" date="2020-09" db="EMBL/GenBank/DDBJ databases">
        <authorList>
            <person name="Sun Q."/>
            <person name="Zhou Y."/>
        </authorList>
    </citation>
    <scope>NUCLEOTIDE SEQUENCE</scope>
    <source>
        <strain evidence="1">CGMCC 1.15322</strain>
    </source>
</reference>
<comment type="caution">
    <text evidence="1">The sequence shown here is derived from an EMBL/GenBank/DDBJ whole genome shotgun (WGS) entry which is preliminary data.</text>
</comment>
<sequence length="66" mass="7096">MLLGCAYKPGLAPAGDLLFFASPKKPKEKKGDPMVWVLPLRSRQPAVLAESGVELELGFASDNRSP</sequence>
<keyword evidence="2" id="KW-1185">Reference proteome</keyword>
<dbReference type="EMBL" id="BMIG01000005">
    <property type="protein sequence ID" value="GGA96082.1"/>
    <property type="molecule type" value="Genomic_DNA"/>
</dbReference>
<organism evidence="1 2">
    <name type="scientific">Polaromonas eurypsychrophila</name>
    <dbReference type="NCBI Taxonomy" id="1614635"/>
    <lineage>
        <taxon>Bacteria</taxon>
        <taxon>Pseudomonadati</taxon>
        <taxon>Pseudomonadota</taxon>
        <taxon>Betaproteobacteria</taxon>
        <taxon>Burkholderiales</taxon>
        <taxon>Comamonadaceae</taxon>
        <taxon>Polaromonas</taxon>
    </lineage>
</organism>
<dbReference type="Proteomes" id="UP000620596">
    <property type="component" value="Unassembled WGS sequence"/>
</dbReference>
<reference evidence="1" key="1">
    <citation type="journal article" date="2014" name="Int. J. Syst. Evol. Microbiol.">
        <title>Complete genome sequence of Corynebacterium casei LMG S-19264T (=DSM 44701T), isolated from a smear-ripened cheese.</title>
        <authorList>
            <consortium name="US DOE Joint Genome Institute (JGI-PGF)"/>
            <person name="Walter F."/>
            <person name="Albersmeier A."/>
            <person name="Kalinowski J."/>
            <person name="Ruckert C."/>
        </authorList>
    </citation>
    <scope>NUCLEOTIDE SEQUENCE</scope>
    <source>
        <strain evidence="1">CGMCC 1.15322</strain>
    </source>
</reference>
<dbReference type="AlphaFoldDB" id="A0A916SE59"/>
<accession>A0A916SE59</accession>
<name>A0A916SE59_9BURK</name>
<proteinExistence type="predicted"/>
<gene>
    <name evidence="1" type="ORF">GCM10011496_16520</name>
</gene>
<protein>
    <submittedName>
        <fullName evidence="1">Uncharacterized protein</fullName>
    </submittedName>
</protein>
<evidence type="ECO:0000313" key="2">
    <source>
        <dbReference type="Proteomes" id="UP000620596"/>
    </source>
</evidence>
<evidence type="ECO:0000313" key="1">
    <source>
        <dbReference type="EMBL" id="GGA96082.1"/>
    </source>
</evidence>